<proteinExistence type="inferred from homology"/>
<evidence type="ECO:0000256" key="2">
    <source>
        <dbReference type="ARBA" id="ARBA00006275"/>
    </source>
</evidence>
<keyword evidence="3" id="KW-0732">Signal</keyword>
<sequence>MKKIFSITTVLLLCIGVWSCKKDDSEFLNVQPTAFLTTDQVFSDPSLALSVLADLYNRQADFSSLDNGWASFADFSESFPSENGSTYIVQRTGWPFDTWGLNWYDSYTYIREINLFLARDSASTAFGENLKKRFYAEGRFLRAAFYFEMVKRYGGVPLVTSTLDYDYKGDVSSLQLPRAKESDIYDFVISECEAIKNDFVDETSGILLPTSVKSRATKGAALAMEARAALYAGSIAKYGALRTPAVSLPGGEVGIDASKATGYYTIALRAAEEIISGQAGAYSLYNIGGNLSDNFAALFLDKTSPETIYMEDFKVGGRTHAFTTNDQPYSLSEEGGDAGRLDPSLNLAEQYEKLDNTYAPFATTDASGKRIVYDNQLDIFDGRDARLAGTILLPGGTFKGGTVDISAGTYLPDGTTNSTGVGKDGPVNGLEFRTQTGFYIRKYLDPTVGAGKRGTGSAVAFIRYRYAEVLLNAAEAAFELGQPDKAAMYMNQVRARAGLTIPLTPAQITFDRIVHERRVELAFEGHYFYDMKRWRLAHIVWNGTPTTLSDLKSNIGSATQHSTQPWGLWPYRYNGTSQWVYIETKPSLVTGSNRFQFGNYYTAIGSDVIGANPKIVRQPNQ</sequence>
<dbReference type="RefSeq" id="WP_137260773.1">
    <property type="nucleotide sequence ID" value="NZ_SZQL01000003.1"/>
</dbReference>
<evidence type="ECO:0000259" key="7">
    <source>
        <dbReference type="Pfam" id="PF14322"/>
    </source>
</evidence>
<dbReference type="Gene3D" id="1.25.40.390">
    <property type="match status" value="1"/>
</dbReference>
<dbReference type="AlphaFoldDB" id="A0A4U3L505"/>
<evidence type="ECO:0000256" key="5">
    <source>
        <dbReference type="ARBA" id="ARBA00023237"/>
    </source>
</evidence>
<name>A0A4U3L505_9BACT</name>
<dbReference type="InterPro" id="IPR012944">
    <property type="entry name" value="SusD_RagB_dom"/>
</dbReference>
<dbReference type="GO" id="GO:0009279">
    <property type="term" value="C:cell outer membrane"/>
    <property type="evidence" value="ECO:0007669"/>
    <property type="project" value="UniProtKB-SubCell"/>
</dbReference>
<evidence type="ECO:0000256" key="4">
    <source>
        <dbReference type="ARBA" id="ARBA00023136"/>
    </source>
</evidence>
<gene>
    <name evidence="8" type="ORF">FC093_05625</name>
</gene>
<feature type="domain" description="RagB/SusD" evidence="6">
    <location>
        <begin position="315"/>
        <end position="618"/>
    </location>
</feature>
<keyword evidence="5" id="KW-0998">Cell outer membrane</keyword>
<comment type="subcellular location">
    <subcellularLocation>
        <location evidence="1">Cell outer membrane</location>
    </subcellularLocation>
</comment>
<comment type="similarity">
    <text evidence="2">Belongs to the SusD family.</text>
</comment>
<accession>A0A4U3L505</accession>
<dbReference type="Pfam" id="PF07980">
    <property type="entry name" value="SusD_RagB"/>
    <property type="match status" value="1"/>
</dbReference>
<evidence type="ECO:0000259" key="6">
    <source>
        <dbReference type="Pfam" id="PF07980"/>
    </source>
</evidence>
<protein>
    <submittedName>
        <fullName evidence="8">RagB/SusD family nutrient uptake outer membrane protein</fullName>
    </submittedName>
</protein>
<keyword evidence="4" id="KW-0472">Membrane</keyword>
<dbReference type="InterPro" id="IPR011990">
    <property type="entry name" value="TPR-like_helical_dom_sf"/>
</dbReference>
<dbReference type="Proteomes" id="UP000305848">
    <property type="component" value="Unassembled WGS sequence"/>
</dbReference>
<comment type="caution">
    <text evidence="8">The sequence shown here is derived from an EMBL/GenBank/DDBJ whole genome shotgun (WGS) entry which is preliminary data.</text>
</comment>
<reference evidence="8 9" key="1">
    <citation type="submission" date="2019-05" db="EMBL/GenBank/DDBJ databases">
        <title>Panacibacter sp. strain 17mud1-8 Genome sequencing and assembly.</title>
        <authorList>
            <person name="Chhetri G."/>
        </authorList>
    </citation>
    <scope>NUCLEOTIDE SEQUENCE [LARGE SCALE GENOMIC DNA]</scope>
    <source>
        <strain evidence="8 9">17mud1-8</strain>
    </source>
</reference>
<feature type="domain" description="SusD-like N-terminal" evidence="7">
    <location>
        <begin position="72"/>
        <end position="229"/>
    </location>
</feature>
<dbReference type="OrthoDB" id="5694214at2"/>
<evidence type="ECO:0000313" key="9">
    <source>
        <dbReference type="Proteomes" id="UP000305848"/>
    </source>
</evidence>
<dbReference type="EMBL" id="SZQL01000003">
    <property type="protein sequence ID" value="TKK70228.1"/>
    <property type="molecule type" value="Genomic_DNA"/>
</dbReference>
<dbReference type="SUPFAM" id="SSF48452">
    <property type="entry name" value="TPR-like"/>
    <property type="match status" value="1"/>
</dbReference>
<evidence type="ECO:0000256" key="1">
    <source>
        <dbReference type="ARBA" id="ARBA00004442"/>
    </source>
</evidence>
<evidence type="ECO:0000313" key="8">
    <source>
        <dbReference type="EMBL" id="TKK70228.1"/>
    </source>
</evidence>
<dbReference type="Pfam" id="PF14322">
    <property type="entry name" value="SusD-like_3"/>
    <property type="match status" value="1"/>
</dbReference>
<evidence type="ECO:0000256" key="3">
    <source>
        <dbReference type="ARBA" id="ARBA00022729"/>
    </source>
</evidence>
<dbReference type="InterPro" id="IPR033985">
    <property type="entry name" value="SusD-like_N"/>
</dbReference>
<organism evidence="8 9">
    <name type="scientific">Ilyomonas limi</name>
    <dbReference type="NCBI Taxonomy" id="2575867"/>
    <lineage>
        <taxon>Bacteria</taxon>
        <taxon>Pseudomonadati</taxon>
        <taxon>Bacteroidota</taxon>
        <taxon>Chitinophagia</taxon>
        <taxon>Chitinophagales</taxon>
        <taxon>Chitinophagaceae</taxon>
        <taxon>Ilyomonas</taxon>
    </lineage>
</organism>
<keyword evidence="9" id="KW-1185">Reference proteome</keyword>